<gene>
    <name evidence="2" type="ORF">EVAR_37545_1</name>
</gene>
<feature type="region of interest" description="Disordered" evidence="1">
    <location>
        <begin position="1"/>
        <end position="67"/>
    </location>
</feature>
<proteinExistence type="predicted"/>
<evidence type="ECO:0000313" key="2">
    <source>
        <dbReference type="EMBL" id="GBP66083.1"/>
    </source>
</evidence>
<evidence type="ECO:0000313" key="3">
    <source>
        <dbReference type="Proteomes" id="UP000299102"/>
    </source>
</evidence>
<keyword evidence="3" id="KW-1185">Reference proteome</keyword>
<evidence type="ECO:0000256" key="1">
    <source>
        <dbReference type="SAM" id="MobiDB-lite"/>
    </source>
</evidence>
<reference evidence="2 3" key="1">
    <citation type="journal article" date="2019" name="Commun. Biol.">
        <title>The bagworm genome reveals a unique fibroin gene that provides high tensile strength.</title>
        <authorList>
            <person name="Kono N."/>
            <person name="Nakamura H."/>
            <person name="Ohtoshi R."/>
            <person name="Tomita M."/>
            <person name="Numata K."/>
            <person name="Arakawa K."/>
        </authorList>
    </citation>
    <scope>NUCLEOTIDE SEQUENCE [LARGE SCALE GENOMIC DNA]</scope>
</reference>
<feature type="region of interest" description="Disordered" evidence="1">
    <location>
        <begin position="93"/>
        <end position="125"/>
    </location>
</feature>
<feature type="compositionally biased region" description="Basic and acidic residues" evidence="1">
    <location>
        <begin position="1"/>
        <end position="35"/>
    </location>
</feature>
<dbReference type="EMBL" id="BGZK01000947">
    <property type="protein sequence ID" value="GBP66083.1"/>
    <property type="molecule type" value="Genomic_DNA"/>
</dbReference>
<comment type="caution">
    <text evidence="2">The sequence shown here is derived from an EMBL/GenBank/DDBJ whole genome shotgun (WGS) entry which is preliminary data.</text>
</comment>
<sequence length="125" mass="13639">MRGTARADGRLRSADSRTRPPERAPKRSGTRESPRNRRYILRCHAYDTPSSSLHPTRPLRHSRPAHVSASSESLCIDLSTRASAVKAVHVAASASSQVAGWPVGAPRLSGRQNYTRREGEGVRAS</sequence>
<dbReference type="AlphaFoldDB" id="A0A4C1XSQ9"/>
<accession>A0A4C1XSQ9</accession>
<name>A0A4C1XSQ9_EUMVA</name>
<protein>
    <submittedName>
        <fullName evidence="2">Uncharacterized protein</fullName>
    </submittedName>
</protein>
<feature type="compositionally biased region" description="Basic and acidic residues" evidence="1">
    <location>
        <begin position="115"/>
        <end position="125"/>
    </location>
</feature>
<dbReference type="Proteomes" id="UP000299102">
    <property type="component" value="Unassembled WGS sequence"/>
</dbReference>
<organism evidence="2 3">
    <name type="scientific">Eumeta variegata</name>
    <name type="common">Bagworm moth</name>
    <name type="synonym">Eumeta japonica</name>
    <dbReference type="NCBI Taxonomy" id="151549"/>
    <lineage>
        <taxon>Eukaryota</taxon>
        <taxon>Metazoa</taxon>
        <taxon>Ecdysozoa</taxon>
        <taxon>Arthropoda</taxon>
        <taxon>Hexapoda</taxon>
        <taxon>Insecta</taxon>
        <taxon>Pterygota</taxon>
        <taxon>Neoptera</taxon>
        <taxon>Endopterygota</taxon>
        <taxon>Lepidoptera</taxon>
        <taxon>Glossata</taxon>
        <taxon>Ditrysia</taxon>
        <taxon>Tineoidea</taxon>
        <taxon>Psychidae</taxon>
        <taxon>Oiketicinae</taxon>
        <taxon>Eumeta</taxon>
    </lineage>
</organism>